<dbReference type="PROSITE" id="PS01066">
    <property type="entry name" value="UPP_SYNTHASE"/>
    <property type="match status" value="1"/>
</dbReference>
<dbReference type="Proteomes" id="UP001486565">
    <property type="component" value="Chromosome"/>
</dbReference>
<dbReference type="NCBIfam" id="NF011405">
    <property type="entry name" value="PRK14830.1"/>
    <property type="match status" value="1"/>
</dbReference>
<name>A0ABZ2Y4H1_9FIRM</name>
<sequence>MDGSYYKQMIDLDSLPKHIAIIMDGNGRWAKNRKKSRTHGHQAGSKALEKVLNAADALGIPHLTVYAFSTENWQRPKDEVESLMNLLRNYLKKYLRDSDKNNIKIDILGDKTKLDEDIQDQIRELEMKTSKKNGLNLHIALNYGSRDEMIRAIKRMGQDILESKLSIDSINQSTFSMYLDTGSIPDPDLLIRTSGEQRLSNFLLWQIAYSELYFCDKLWPDFDENDLYKAIYEFQNRNRRFGLI</sequence>
<feature type="active site" evidence="2">
    <location>
        <position position="24"/>
    </location>
</feature>
<comment type="similarity">
    <text evidence="2">Belongs to the UPP synthase family.</text>
</comment>
<dbReference type="GO" id="GO:0016740">
    <property type="term" value="F:transferase activity"/>
    <property type="evidence" value="ECO:0007669"/>
    <property type="project" value="UniProtKB-KW"/>
</dbReference>
<feature type="binding site" evidence="2">
    <location>
        <position position="41"/>
    </location>
    <ligand>
        <name>substrate</name>
    </ligand>
</feature>
<dbReference type="SUPFAM" id="SSF64005">
    <property type="entry name" value="Undecaprenyl diphosphate synthase"/>
    <property type="match status" value="1"/>
</dbReference>
<feature type="binding site" evidence="2">
    <location>
        <position position="75"/>
    </location>
    <ligand>
        <name>substrate</name>
    </ligand>
</feature>
<organism evidence="3 4">
    <name type="scientific">Defluviitalea saccharophila</name>
    <dbReference type="NCBI Taxonomy" id="879970"/>
    <lineage>
        <taxon>Bacteria</taxon>
        <taxon>Bacillati</taxon>
        <taxon>Bacillota</taxon>
        <taxon>Clostridia</taxon>
        <taxon>Lachnospirales</taxon>
        <taxon>Defluviitaleaceae</taxon>
        <taxon>Defluviitalea</taxon>
    </lineage>
</organism>
<comment type="function">
    <text evidence="2">Catalyzes the condensation of isopentenyl diphosphate (IPP) with allylic pyrophosphates generating different type of terpenoids.</text>
</comment>
<dbReference type="EMBL" id="CP121687">
    <property type="protein sequence ID" value="WZL70258.1"/>
    <property type="molecule type" value="Genomic_DNA"/>
</dbReference>
<evidence type="ECO:0000256" key="2">
    <source>
        <dbReference type="HAMAP-Rule" id="MF_01139"/>
    </source>
</evidence>
<dbReference type="InterPro" id="IPR001441">
    <property type="entry name" value="UPP_synth-like"/>
</dbReference>
<feature type="binding site" evidence="2">
    <location>
        <position position="73"/>
    </location>
    <ligand>
        <name>substrate</name>
    </ligand>
</feature>
<accession>A0ABZ2Y4H1</accession>
<evidence type="ECO:0000313" key="3">
    <source>
        <dbReference type="EMBL" id="WZL70258.1"/>
    </source>
</evidence>
<keyword evidence="1 2" id="KW-0808">Transferase</keyword>
<comment type="subunit">
    <text evidence="2">Homodimer.</text>
</comment>
<keyword evidence="2" id="KW-0460">Magnesium</keyword>
<dbReference type="RefSeq" id="WP_341877221.1">
    <property type="nucleotide sequence ID" value="NZ_CP121687.1"/>
</dbReference>
<evidence type="ECO:0000256" key="1">
    <source>
        <dbReference type="ARBA" id="ARBA00022679"/>
    </source>
</evidence>
<comment type="cofactor">
    <cofactor evidence="2">
        <name>Mg(2+)</name>
        <dbReference type="ChEBI" id="CHEBI:18420"/>
    </cofactor>
    <text evidence="2">Binds 2 magnesium ions per subunit.</text>
</comment>
<feature type="binding site" evidence="2">
    <location>
        <begin position="25"/>
        <end position="28"/>
    </location>
    <ligand>
        <name>substrate</name>
    </ligand>
</feature>
<feature type="active site" description="Proton acceptor" evidence="2">
    <location>
        <position position="72"/>
    </location>
</feature>
<dbReference type="CDD" id="cd00475">
    <property type="entry name" value="Cis_IPPS"/>
    <property type="match status" value="1"/>
</dbReference>
<dbReference type="InterPro" id="IPR036424">
    <property type="entry name" value="UPP_synth-like_sf"/>
</dbReference>
<feature type="binding site" evidence="2">
    <location>
        <position position="37"/>
    </location>
    <ligand>
        <name>substrate</name>
    </ligand>
</feature>
<dbReference type="Gene3D" id="3.40.1180.10">
    <property type="entry name" value="Decaprenyl diphosphate synthase-like"/>
    <property type="match status" value="1"/>
</dbReference>
<dbReference type="HAMAP" id="MF_01139">
    <property type="entry name" value="ISPT"/>
    <property type="match status" value="1"/>
</dbReference>
<keyword evidence="2" id="KW-0479">Metal-binding</keyword>
<dbReference type="Pfam" id="PF01255">
    <property type="entry name" value="Prenyltransf"/>
    <property type="match status" value="1"/>
</dbReference>
<dbReference type="NCBIfam" id="TIGR00055">
    <property type="entry name" value="uppS"/>
    <property type="match status" value="1"/>
</dbReference>
<keyword evidence="4" id="KW-1185">Reference proteome</keyword>
<feature type="binding site" evidence="2">
    <location>
        <position position="24"/>
    </location>
    <ligand>
        <name>Mg(2+)</name>
        <dbReference type="ChEBI" id="CHEBI:18420"/>
    </ligand>
</feature>
<reference evidence="3 4" key="1">
    <citation type="submission" date="2023-03" db="EMBL/GenBank/DDBJ databases">
        <title>Novel Species.</title>
        <authorList>
            <person name="Ma S."/>
        </authorList>
    </citation>
    <scope>NUCLEOTIDE SEQUENCE [LARGE SCALE GENOMIC DNA]</scope>
    <source>
        <strain evidence="3 4">LIND6LT2</strain>
    </source>
</reference>
<dbReference type="InterPro" id="IPR018520">
    <property type="entry name" value="UPP_synth-like_CS"/>
</dbReference>
<dbReference type="EC" id="2.5.1.-" evidence="2"/>
<gene>
    <name evidence="3" type="ORF">QBE51_01635</name>
</gene>
<feature type="binding site" evidence="2">
    <location>
        <begin position="69"/>
        <end position="71"/>
    </location>
    <ligand>
        <name>substrate</name>
    </ligand>
</feature>
<dbReference type="PANTHER" id="PTHR10291">
    <property type="entry name" value="DEHYDRODOLICHYL DIPHOSPHATE SYNTHASE FAMILY MEMBER"/>
    <property type="match status" value="1"/>
</dbReference>
<protein>
    <recommendedName>
        <fullName evidence="2">Isoprenyl transferase</fullName>
        <ecNumber evidence="2">2.5.1.-</ecNumber>
    </recommendedName>
</protein>
<dbReference type="PANTHER" id="PTHR10291:SF0">
    <property type="entry name" value="DEHYDRODOLICHYL DIPHOSPHATE SYNTHASE 2"/>
    <property type="match status" value="1"/>
</dbReference>
<feature type="binding site" evidence="2">
    <location>
        <position position="192"/>
    </location>
    <ligand>
        <name>substrate</name>
    </ligand>
</feature>
<evidence type="ECO:0000313" key="4">
    <source>
        <dbReference type="Proteomes" id="UP001486565"/>
    </source>
</evidence>
<feature type="binding site" evidence="2">
    <location>
        <position position="29"/>
    </location>
    <ligand>
        <name>substrate</name>
    </ligand>
</feature>
<feature type="binding site" evidence="2">
    <location>
        <begin position="198"/>
        <end position="200"/>
    </location>
    <ligand>
        <name>substrate</name>
    </ligand>
</feature>
<proteinExistence type="inferred from homology"/>
<feature type="binding site" evidence="2">
    <location>
        <position position="211"/>
    </location>
    <ligand>
        <name>Mg(2+)</name>
        <dbReference type="ChEBI" id="CHEBI:18420"/>
    </ligand>
</feature>